<evidence type="ECO:0000256" key="1">
    <source>
        <dbReference type="SAM" id="MobiDB-lite"/>
    </source>
</evidence>
<dbReference type="GO" id="GO:0005737">
    <property type="term" value="C:cytoplasm"/>
    <property type="evidence" value="ECO:0007669"/>
    <property type="project" value="TreeGrafter"/>
</dbReference>
<dbReference type="EMBL" id="JAPDMQ010000074">
    <property type="protein sequence ID" value="KAK0536577.1"/>
    <property type="molecule type" value="Genomic_DNA"/>
</dbReference>
<organism evidence="3 4">
    <name type="scientific">Tilletia horrida</name>
    <dbReference type="NCBI Taxonomy" id="155126"/>
    <lineage>
        <taxon>Eukaryota</taxon>
        <taxon>Fungi</taxon>
        <taxon>Dikarya</taxon>
        <taxon>Basidiomycota</taxon>
        <taxon>Ustilaginomycotina</taxon>
        <taxon>Exobasidiomycetes</taxon>
        <taxon>Tilletiales</taxon>
        <taxon>Tilletiaceae</taxon>
        <taxon>Tilletia</taxon>
    </lineage>
</organism>
<dbReference type="InterPro" id="IPR041667">
    <property type="entry name" value="Cupin_8"/>
</dbReference>
<name>A0AAN6JLT0_9BASI</name>
<dbReference type="PROSITE" id="PS51184">
    <property type="entry name" value="JMJC"/>
    <property type="match status" value="1"/>
</dbReference>
<dbReference type="PANTHER" id="PTHR12480:SF6">
    <property type="entry name" value="2-OXOGLUTARATE AND IRON-DEPENDENT OXYGENASE JMJD4"/>
    <property type="match status" value="1"/>
</dbReference>
<dbReference type="Pfam" id="PF13621">
    <property type="entry name" value="Cupin_8"/>
    <property type="match status" value="1"/>
</dbReference>
<dbReference type="PANTHER" id="PTHR12480">
    <property type="entry name" value="ARGININE DEMETHYLASE AND LYSYL-HYDROXYLASE JMJD"/>
    <property type="match status" value="1"/>
</dbReference>
<reference evidence="3" key="1">
    <citation type="journal article" date="2023" name="PhytoFront">
        <title>Draft Genome Resources of Seven Strains of Tilletia horrida, Causal Agent of Kernel Smut of Rice.</title>
        <authorList>
            <person name="Khanal S."/>
            <person name="Antony Babu S."/>
            <person name="Zhou X.G."/>
        </authorList>
    </citation>
    <scope>NUCLEOTIDE SEQUENCE</scope>
    <source>
        <strain evidence="3">TX3</strain>
    </source>
</reference>
<dbReference type="GO" id="GO:0005634">
    <property type="term" value="C:nucleus"/>
    <property type="evidence" value="ECO:0007669"/>
    <property type="project" value="TreeGrafter"/>
</dbReference>
<feature type="region of interest" description="Disordered" evidence="1">
    <location>
        <begin position="196"/>
        <end position="215"/>
    </location>
</feature>
<accession>A0AAN6JLT0</accession>
<dbReference type="AlphaFoldDB" id="A0AAN6JLT0"/>
<evidence type="ECO:0000259" key="2">
    <source>
        <dbReference type="PROSITE" id="PS51184"/>
    </source>
</evidence>
<dbReference type="GO" id="GO:0016706">
    <property type="term" value="F:2-oxoglutarate-dependent dioxygenase activity"/>
    <property type="evidence" value="ECO:0007669"/>
    <property type="project" value="TreeGrafter"/>
</dbReference>
<dbReference type="Proteomes" id="UP001176521">
    <property type="component" value="Unassembled WGS sequence"/>
</dbReference>
<dbReference type="InterPro" id="IPR050910">
    <property type="entry name" value="JMJD6_ArgDemeth/LysHydrox"/>
</dbReference>
<dbReference type="SUPFAM" id="SSF51197">
    <property type="entry name" value="Clavaminate synthase-like"/>
    <property type="match status" value="1"/>
</dbReference>
<dbReference type="InterPro" id="IPR003347">
    <property type="entry name" value="JmjC_dom"/>
</dbReference>
<sequence>MRLTDAIELMRAHKLSGQEGAVYIKDYHLFRQERQLARKRQSMAIPSDAENNMSRAEPQSPQQLYEPPFPFRDDWMNNIREAKDGEEPDDFAFCYAGSAGSSTNLHRDVYTSYSWSTNVVGRKRWRLFPPSCVSMLRRKWWIQRRYARHNVKLNANLGPLPVSEPPTTKAFRTYAHQSSQAAATIWMSDTPKVSSGQFQKAKTAGHSGATSDPRPAGETIFVPSNWYHEVLNLTDCISINHNWCNSYNLESMYDSMIEEVEDVEASLEDVRSMLQERDISTSVSSSPDWQREWVGIVQQVARQDAGWAWEGFWAMVEHNLRSPPTEVSTPLANAGTELLNRKEC</sequence>
<dbReference type="SMART" id="SM00558">
    <property type="entry name" value="JmjC"/>
    <property type="match status" value="1"/>
</dbReference>
<evidence type="ECO:0000313" key="4">
    <source>
        <dbReference type="Proteomes" id="UP001176521"/>
    </source>
</evidence>
<comment type="caution">
    <text evidence="3">The sequence shown here is derived from an EMBL/GenBank/DDBJ whole genome shotgun (WGS) entry which is preliminary data.</text>
</comment>
<keyword evidence="4" id="KW-1185">Reference proteome</keyword>
<dbReference type="GO" id="GO:0043565">
    <property type="term" value="F:sequence-specific DNA binding"/>
    <property type="evidence" value="ECO:0007669"/>
    <property type="project" value="TreeGrafter"/>
</dbReference>
<proteinExistence type="predicted"/>
<dbReference type="GO" id="GO:0045905">
    <property type="term" value="P:positive regulation of translational termination"/>
    <property type="evidence" value="ECO:0007669"/>
    <property type="project" value="TreeGrafter"/>
</dbReference>
<evidence type="ECO:0000313" key="3">
    <source>
        <dbReference type="EMBL" id="KAK0536577.1"/>
    </source>
</evidence>
<feature type="domain" description="JmjC" evidence="2">
    <location>
        <begin position="56"/>
        <end position="260"/>
    </location>
</feature>
<protein>
    <recommendedName>
        <fullName evidence="2">JmjC domain-containing protein</fullName>
    </recommendedName>
</protein>
<gene>
    <name evidence="3" type="ORF">OC842_001936</name>
</gene>
<dbReference type="Gene3D" id="2.60.120.650">
    <property type="entry name" value="Cupin"/>
    <property type="match status" value="1"/>
</dbReference>